<organism evidence="2 3">
    <name type="scientific">Aquisphaera giovannonii</name>
    <dbReference type="NCBI Taxonomy" id="406548"/>
    <lineage>
        <taxon>Bacteria</taxon>
        <taxon>Pseudomonadati</taxon>
        <taxon>Planctomycetota</taxon>
        <taxon>Planctomycetia</taxon>
        <taxon>Isosphaerales</taxon>
        <taxon>Isosphaeraceae</taxon>
        <taxon>Aquisphaera</taxon>
    </lineage>
</organism>
<dbReference type="Proteomes" id="UP000324233">
    <property type="component" value="Chromosome"/>
</dbReference>
<dbReference type="PROSITE" id="PS51257">
    <property type="entry name" value="PROKAR_LIPOPROTEIN"/>
    <property type="match status" value="1"/>
</dbReference>
<dbReference type="EMBL" id="CP042997">
    <property type="protein sequence ID" value="QEH36143.1"/>
    <property type="molecule type" value="Genomic_DNA"/>
</dbReference>
<dbReference type="NCBIfam" id="TIGR02595">
    <property type="entry name" value="PEP_CTERM"/>
    <property type="match status" value="1"/>
</dbReference>
<protein>
    <recommendedName>
        <fullName evidence="4">PEP-CTERM protein-sorting domain-containing protein</fullName>
    </recommendedName>
</protein>
<evidence type="ECO:0000313" key="3">
    <source>
        <dbReference type="Proteomes" id="UP000324233"/>
    </source>
</evidence>
<evidence type="ECO:0008006" key="4">
    <source>
        <dbReference type="Google" id="ProtNLM"/>
    </source>
</evidence>
<feature type="chain" id="PRO_5022877952" description="PEP-CTERM protein-sorting domain-containing protein" evidence="1">
    <location>
        <begin position="30"/>
        <end position="221"/>
    </location>
</feature>
<dbReference type="InterPro" id="IPR013424">
    <property type="entry name" value="Ice-binding_C"/>
</dbReference>
<gene>
    <name evidence="2" type="ORF">OJF2_47030</name>
</gene>
<name>A0A5B9W6A7_9BACT</name>
<keyword evidence="1" id="KW-0732">Signal</keyword>
<dbReference type="AlphaFoldDB" id="A0A5B9W6A7"/>
<dbReference type="OrthoDB" id="276459at2"/>
<dbReference type="KEGG" id="agv:OJF2_47030"/>
<reference evidence="2 3" key="1">
    <citation type="submission" date="2019-08" db="EMBL/GenBank/DDBJ databases">
        <title>Deep-cultivation of Planctomycetes and their phenomic and genomic characterization uncovers novel biology.</title>
        <authorList>
            <person name="Wiegand S."/>
            <person name="Jogler M."/>
            <person name="Boedeker C."/>
            <person name="Pinto D."/>
            <person name="Vollmers J."/>
            <person name="Rivas-Marin E."/>
            <person name="Kohn T."/>
            <person name="Peeters S.H."/>
            <person name="Heuer A."/>
            <person name="Rast P."/>
            <person name="Oberbeckmann S."/>
            <person name="Bunk B."/>
            <person name="Jeske O."/>
            <person name="Meyerdierks A."/>
            <person name="Storesund J.E."/>
            <person name="Kallscheuer N."/>
            <person name="Luecker S."/>
            <person name="Lage O.M."/>
            <person name="Pohl T."/>
            <person name="Merkel B.J."/>
            <person name="Hornburger P."/>
            <person name="Mueller R.-W."/>
            <person name="Bruemmer F."/>
            <person name="Labrenz M."/>
            <person name="Spormann A.M."/>
            <person name="Op den Camp H."/>
            <person name="Overmann J."/>
            <person name="Amann R."/>
            <person name="Jetten M.S.M."/>
            <person name="Mascher T."/>
            <person name="Medema M.H."/>
            <person name="Devos D.P."/>
            <person name="Kaster A.-K."/>
            <person name="Ovreas L."/>
            <person name="Rohde M."/>
            <person name="Galperin M.Y."/>
            <person name="Jogler C."/>
        </authorList>
    </citation>
    <scope>NUCLEOTIDE SEQUENCE [LARGE SCALE GENOMIC DNA]</scope>
    <source>
        <strain evidence="2 3">OJF2</strain>
    </source>
</reference>
<proteinExistence type="predicted"/>
<evidence type="ECO:0000313" key="2">
    <source>
        <dbReference type="EMBL" id="QEH36143.1"/>
    </source>
</evidence>
<keyword evidence="3" id="KW-1185">Reference proteome</keyword>
<feature type="signal peptide" evidence="1">
    <location>
        <begin position="1"/>
        <end position="29"/>
    </location>
</feature>
<evidence type="ECO:0000256" key="1">
    <source>
        <dbReference type="SAM" id="SignalP"/>
    </source>
</evidence>
<sequence precursor="true">MRRTRGWTGLRNALLALSFAGCAATGASAAAISSDPIMKYSTAVQIDSTGITGNNVISITPATNSGIEITGKDNLALGTFVIAANNGGTTTYKNTPFSITLIPTSIGDTSLSDVAPIKITGVLNGKVSGNFHSTVEATFDSLSASSFKLGNGTANLSLVDNPKLLVPSSSNGGQTTIETQLVSNNVAPPAVPEPSTVAMFLTTIGGLGLRRHVQNRRRAAA</sequence>
<accession>A0A5B9W6A7</accession>
<dbReference type="RefSeq" id="WP_148595858.1">
    <property type="nucleotide sequence ID" value="NZ_CP042997.1"/>
</dbReference>